<keyword evidence="1" id="KW-0805">Transcription regulation</keyword>
<dbReference type="RefSeq" id="WP_063238826.1">
    <property type="nucleotide sequence ID" value="NZ_CP069810.1"/>
</dbReference>
<feature type="region of interest" description="Disordered" evidence="4">
    <location>
        <begin position="1"/>
        <end position="37"/>
    </location>
</feature>
<dbReference type="Proteomes" id="UP000623307">
    <property type="component" value="Chromosome 2"/>
</dbReference>
<dbReference type="PANTHER" id="PTHR43537">
    <property type="entry name" value="TRANSCRIPTIONAL REGULATOR, GNTR FAMILY"/>
    <property type="match status" value="1"/>
</dbReference>
<feature type="compositionally biased region" description="Gly residues" evidence="4">
    <location>
        <begin position="11"/>
        <end position="22"/>
    </location>
</feature>
<evidence type="ECO:0000256" key="1">
    <source>
        <dbReference type="ARBA" id="ARBA00023015"/>
    </source>
</evidence>
<name>A0A375FYW2_9BURK</name>
<evidence type="ECO:0000313" key="6">
    <source>
        <dbReference type="EMBL" id="QRQ95868.1"/>
    </source>
</evidence>
<dbReference type="GeneID" id="303492025"/>
<dbReference type="SUPFAM" id="SSF46785">
    <property type="entry name" value="Winged helix' DNA-binding domain"/>
    <property type="match status" value="1"/>
</dbReference>
<feature type="compositionally biased region" description="Basic and acidic residues" evidence="4">
    <location>
        <begin position="1"/>
        <end position="10"/>
    </location>
</feature>
<dbReference type="EMBL" id="CP069812">
    <property type="protein sequence ID" value="QRQ95868.1"/>
    <property type="molecule type" value="Genomic_DNA"/>
</dbReference>
<dbReference type="InterPro" id="IPR036388">
    <property type="entry name" value="WH-like_DNA-bd_sf"/>
</dbReference>
<dbReference type="PANTHER" id="PTHR43537:SF53">
    <property type="entry name" value="HTH-TYPE TRANSCRIPTIONAL REPRESSOR NANR"/>
    <property type="match status" value="1"/>
</dbReference>
<dbReference type="PROSITE" id="PS50949">
    <property type="entry name" value="HTH_GNTR"/>
    <property type="match status" value="1"/>
</dbReference>
<dbReference type="InterPro" id="IPR036390">
    <property type="entry name" value="WH_DNA-bd_sf"/>
</dbReference>
<dbReference type="SMART" id="SM00345">
    <property type="entry name" value="HTH_GNTR"/>
    <property type="match status" value="1"/>
</dbReference>
<dbReference type="GO" id="GO:0003677">
    <property type="term" value="F:DNA binding"/>
    <property type="evidence" value="ECO:0007669"/>
    <property type="project" value="UniProtKB-KW"/>
</dbReference>
<keyword evidence="10" id="KW-1185">Reference proteome</keyword>
<feature type="domain" description="HTH gntR-type" evidence="5">
    <location>
        <begin position="37"/>
        <end position="104"/>
    </location>
</feature>
<dbReference type="Pfam" id="PF00392">
    <property type="entry name" value="GntR"/>
    <property type="match status" value="1"/>
</dbReference>
<dbReference type="AlphaFoldDB" id="A0A375FYW2"/>
<dbReference type="InterPro" id="IPR008920">
    <property type="entry name" value="TF_FadR/GntR_C"/>
</dbReference>
<dbReference type="Gene3D" id="1.10.10.10">
    <property type="entry name" value="Winged helix-like DNA-binding domain superfamily/Winged helix DNA-binding domain"/>
    <property type="match status" value="1"/>
</dbReference>
<evidence type="ECO:0000259" key="5">
    <source>
        <dbReference type="PROSITE" id="PS50949"/>
    </source>
</evidence>
<dbReference type="EMBL" id="OGUS01000115">
    <property type="protein sequence ID" value="SPC12490.1"/>
    <property type="molecule type" value="Genomic_DNA"/>
</dbReference>
<keyword evidence="2" id="KW-0238">DNA-binding</keyword>
<sequence>MTAARHDDGPGRGTGDGIGESGIGSDARSNTPHDTQNDAEQRLYRAISGALLSGKLRPGTALRERNLAEMFKTTRGAVRKVLALLGQEGKLDLRQNRGAFVPQPSARDVSEVYGVRKVVEAGLVAVLGAQLAGTRGTAALDALTAHVAAEEAAWRRGDREESVRLAGAFHLRLAELLDNPEVTDILRRLIARTQLFVALYEAKADSHCAPDEHREIVAALAAGATERAVAAMIGHLGEVEARVLACVEAEAADDDLTGILTGLPA</sequence>
<dbReference type="Proteomes" id="UP000256862">
    <property type="component" value="Chromosome CO2235"/>
</dbReference>
<dbReference type="GO" id="GO:0003700">
    <property type="term" value="F:DNA-binding transcription factor activity"/>
    <property type="evidence" value="ECO:0007669"/>
    <property type="project" value="InterPro"/>
</dbReference>
<evidence type="ECO:0000313" key="7">
    <source>
        <dbReference type="EMBL" id="SPC06524.1"/>
    </source>
</evidence>
<dbReference type="Pfam" id="PF07729">
    <property type="entry name" value="FCD"/>
    <property type="match status" value="1"/>
</dbReference>
<evidence type="ECO:0000256" key="3">
    <source>
        <dbReference type="ARBA" id="ARBA00023163"/>
    </source>
</evidence>
<dbReference type="InterPro" id="IPR011711">
    <property type="entry name" value="GntR_C"/>
</dbReference>
<accession>A0A375FYW2</accession>
<evidence type="ECO:0000256" key="2">
    <source>
        <dbReference type="ARBA" id="ARBA00023125"/>
    </source>
</evidence>
<evidence type="ECO:0000256" key="4">
    <source>
        <dbReference type="SAM" id="MobiDB-lite"/>
    </source>
</evidence>
<evidence type="ECO:0000313" key="9">
    <source>
        <dbReference type="Proteomes" id="UP000256862"/>
    </source>
</evidence>
<dbReference type="SMART" id="SM00895">
    <property type="entry name" value="FCD"/>
    <property type="match status" value="1"/>
</dbReference>
<proteinExistence type="predicted"/>
<keyword evidence="3" id="KW-0804">Transcription</keyword>
<dbReference type="InterPro" id="IPR000524">
    <property type="entry name" value="Tscrpt_reg_HTH_GntR"/>
</dbReference>
<protein>
    <submittedName>
        <fullName evidence="6">GntR family transcriptional regulator</fullName>
    </submittedName>
    <submittedName>
        <fullName evidence="8">Transcriptional regulator, GntR family</fullName>
    </submittedName>
</protein>
<reference evidence="9" key="2">
    <citation type="submission" date="2018-01" db="EMBL/GenBank/DDBJ databases">
        <authorList>
            <person name="Gaut B.S."/>
            <person name="Morton B.R."/>
            <person name="Clegg M.T."/>
            <person name="Duvall M.R."/>
        </authorList>
    </citation>
    <scope>NUCLEOTIDE SEQUENCE [LARGE SCALE GENOMIC DNA]</scope>
</reference>
<reference evidence="6 10" key="3">
    <citation type="submission" date="2021-02" db="EMBL/GenBank/DDBJ databases">
        <title>Complete Genome Sequence of Cupriavidus oxalaticus Strain Ox1, a Soil Oxalate-Degrading Species.</title>
        <authorList>
            <person name="Palmieri F."/>
            <person name="Udriet P."/>
            <person name="Deuasquier M."/>
            <person name="Beaudoing E."/>
            <person name="Johnson S.L."/>
            <person name="Davenport K.W."/>
            <person name="Chain P.S."/>
            <person name="Bindschedler S."/>
            <person name="Junier P."/>
        </authorList>
    </citation>
    <scope>NUCLEOTIDE SEQUENCE [LARGE SCALE GENOMIC DNA]</scope>
    <source>
        <strain evidence="6 10">Ox1</strain>
    </source>
</reference>
<reference evidence="8" key="1">
    <citation type="submission" date="2018-01" db="EMBL/GenBank/DDBJ databases">
        <authorList>
            <person name="Clerissi C."/>
        </authorList>
    </citation>
    <scope>NUCLEOTIDE SEQUENCE</scope>
    <source>
        <strain evidence="8">Cupriavidus oxalaticus LMG 2235</strain>
    </source>
</reference>
<dbReference type="Gene3D" id="1.20.120.530">
    <property type="entry name" value="GntR ligand-binding domain-like"/>
    <property type="match status" value="1"/>
</dbReference>
<organism evidence="8">
    <name type="scientific">Cupriavidus oxalaticus</name>
    <dbReference type="NCBI Taxonomy" id="96344"/>
    <lineage>
        <taxon>Bacteria</taxon>
        <taxon>Pseudomonadati</taxon>
        <taxon>Pseudomonadota</taxon>
        <taxon>Betaproteobacteria</taxon>
        <taxon>Burkholderiales</taxon>
        <taxon>Burkholderiaceae</taxon>
        <taxon>Cupriavidus</taxon>
    </lineage>
</organism>
<dbReference type="OrthoDB" id="5243844at2"/>
<gene>
    <name evidence="8" type="ORF">CO2235_150145</name>
    <name evidence="7" type="ORF">CO2235_U590100</name>
    <name evidence="6" type="ORF">JTE92_20955</name>
</gene>
<evidence type="ECO:0000313" key="10">
    <source>
        <dbReference type="Proteomes" id="UP000623307"/>
    </source>
</evidence>
<dbReference type="SUPFAM" id="SSF48008">
    <property type="entry name" value="GntR ligand-binding domain-like"/>
    <property type="match status" value="1"/>
</dbReference>
<evidence type="ECO:0000313" key="8">
    <source>
        <dbReference type="EMBL" id="SPC12490.1"/>
    </source>
</evidence>
<dbReference type="EMBL" id="OGUS01000064">
    <property type="protein sequence ID" value="SPC06524.1"/>
    <property type="molecule type" value="Genomic_DNA"/>
</dbReference>